<dbReference type="Pfam" id="PF01061">
    <property type="entry name" value="ABC2_membrane"/>
    <property type="match status" value="1"/>
</dbReference>
<organism evidence="8 9">
    <name type="scientific">Virgisporangium aurantiacum</name>
    <dbReference type="NCBI Taxonomy" id="175570"/>
    <lineage>
        <taxon>Bacteria</taxon>
        <taxon>Bacillati</taxon>
        <taxon>Actinomycetota</taxon>
        <taxon>Actinomycetes</taxon>
        <taxon>Micromonosporales</taxon>
        <taxon>Micromonosporaceae</taxon>
        <taxon>Virgisporangium</taxon>
    </lineage>
</organism>
<dbReference type="PANTHER" id="PTHR43229:SF2">
    <property type="entry name" value="NODULATION PROTEIN J"/>
    <property type="match status" value="1"/>
</dbReference>
<keyword evidence="2 6" id="KW-0812">Transmembrane</keyword>
<keyword evidence="9" id="KW-1185">Reference proteome</keyword>
<comment type="subcellular location">
    <subcellularLocation>
        <location evidence="6">Cell membrane</location>
        <topology evidence="6">Multi-pass membrane protein</topology>
    </subcellularLocation>
    <subcellularLocation>
        <location evidence="1">Membrane</location>
        <topology evidence="1">Multi-pass membrane protein</topology>
    </subcellularLocation>
</comment>
<feature type="transmembrane region" description="Helical" evidence="6">
    <location>
        <begin position="183"/>
        <end position="204"/>
    </location>
</feature>
<sequence length="266" mass="28817">MSVQLNAPASGITGLFSTMYRRAVRETRRIILVVTAVPLIVPIFMLVVFSNVFAPIMGTAGFAGAPNYVTYIAPGAMLMAVMLSATGAVSVAVERQTGFYDRMRISPRGPRYSNVARRVADATKLFMFALVLVVVSFLAGASTEHWLLALVVGTVIPTLWGFVYGGFSFALCLRTGKAELAEAVLPAFFPLIFVSSAFVPVALLPPWMETVARYNPLTYLVDTIRQAYLGDVRASSLGWAILSIVIVGVASQLLIMEAERKVARTR</sequence>
<dbReference type="GO" id="GO:0140359">
    <property type="term" value="F:ABC-type transporter activity"/>
    <property type="evidence" value="ECO:0007669"/>
    <property type="project" value="InterPro"/>
</dbReference>
<comment type="similarity">
    <text evidence="6">Belongs to the ABC-2 integral membrane protein family.</text>
</comment>
<feature type="domain" description="ABC transmembrane type-2" evidence="7">
    <location>
        <begin position="33"/>
        <end position="262"/>
    </location>
</feature>
<feature type="transmembrane region" description="Helical" evidence="6">
    <location>
        <begin position="30"/>
        <end position="56"/>
    </location>
</feature>
<feature type="transmembrane region" description="Helical" evidence="6">
    <location>
        <begin position="68"/>
        <end position="93"/>
    </location>
</feature>
<comment type="caution">
    <text evidence="8">The sequence shown here is derived from an EMBL/GenBank/DDBJ whole genome shotgun (WGS) entry which is preliminary data.</text>
</comment>
<dbReference type="PRINTS" id="PR00164">
    <property type="entry name" value="ABC2TRNSPORT"/>
</dbReference>
<gene>
    <name evidence="8" type="ORF">Vau01_108420</name>
</gene>
<evidence type="ECO:0000256" key="6">
    <source>
        <dbReference type="RuleBase" id="RU361157"/>
    </source>
</evidence>
<feature type="transmembrane region" description="Helical" evidence="6">
    <location>
        <begin position="147"/>
        <end position="171"/>
    </location>
</feature>
<dbReference type="PROSITE" id="PS51012">
    <property type="entry name" value="ABC_TM2"/>
    <property type="match status" value="1"/>
</dbReference>
<name>A0A8J4E6E0_9ACTN</name>
<dbReference type="AlphaFoldDB" id="A0A8J4E6E0"/>
<evidence type="ECO:0000256" key="5">
    <source>
        <dbReference type="ARBA" id="ARBA00023251"/>
    </source>
</evidence>
<reference evidence="8" key="1">
    <citation type="submission" date="2021-01" db="EMBL/GenBank/DDBJ databases">
        <title>Whole genome shotgun sequence of Virgisporangium aurantiacum NBRC 16421.</title>
        <authorList>
            <person name="Komaki H."/>
            <person name="Tamura T."/>
        </authorList>
    </citation>
    <scope>NUCLEOTIDE SEQUENCE</scope>
    <source>
        <strain evidence="8">NBRC 16421</strain>
    </source>
</reference>
<keyword evidence="3 6" id="KW-1133">Transmembrane helix</keyword>
<evidence type="ECO:0000256" key="4">
    <source>
        <dbReference type="ARBA" id="ARBA00023136"/>
    </source>
</evidence>
<dbReference type="InterPro" id="IPR047817">
    <property type="entry name" value="ABC2_TM_bact-type"/>
</dbReference>
<dbReference type="Proteomes" id="UP000612585">
    <property type="component" value="Unassembled WGS sequence"/>
</dbReference>
<keyword evidence="6" id="KW-1003">Cell membrane</keyword>
<feature type="transmembrane region" description="Helical" evidence="6">
    <location>
        <begin position="125"/>
        <end position="141"/>
    </location>
</feature>
<keyword evidence="6" id="KW-0813">Transport</keyword>
<keyword evidence="5" id="KW-0046">Antibiotic resistance</keyword>
<dbReference type="PANTHER" id="PTHR43229">
    <property type="entry name" value="NODULATION PROTEIN J"/>
    <property type="match status" value="1"/>
</dbReference>
<evidence type="ECO:0000313" key="8">
    <source>
        <dbReference type="EMBL" id="GIJ63326.1"/>
    </source>
</evidence>
<dbReference type="GO" id="GO:0043190">
    <property type="term" value="C:ATP-binding cassette (ABC) transporter complex"/>
    <property type="evidence" value="ECO:0007669"/>
    <property type="project" value="InterPro"/>
</dbReference>
<keyword evidence="4 6" id="KW-0472">Membrane</keyword>
<evidence type="ECO:0000256" key="3">
    <source>
        <dbReference type="ARBA" id="ARBA00022989"/>
    </source>
</evidence>
<accession>A0A8J4E6E0</accession>
<dbReference type="GO" id="GO:0046677">
    <property type="term" value="P:response to antibiotic"/>
    <property type="evidence" value="ECO:0007669"/>
    <property type="project" value="UniProtKB-KW"/>
</dbReference>
<dbReference type="PIRSF" id="PIRSF006648">
    <property type="entry name" value="DrrB"/>
    <property type="match status" value="1"/>
</dbReference>
<evidence type="ECO:0000256" key="1">
    <source>
        <dbReference type="ARBA" id="ARBA00004141"/>
    </source>
</evidence>
<feature type="transmembrane region" description="Helical" evidence="6">
    <location>
        <begin position="237"/>
        <end position="256"/>
    </location>
</feature>
<dbReference type="RefSeq" id="WP_204009556.1">
    <property type="nucleotide sequence ID" value="NZ_BOPG01000091.1"/>
</dbReference>
<proteinExistence type="inferred from homology"/>
<protein>
    <recommendedName>
        <fullName evidence="6">Transport permease protein</fullName>
    </recommendedName>
</protein>
<dbReference type="InterPro" id="IPR051784">
    <property type="entry name" value="Nod_factor_ABC_transporter"/>
</dbReference>
<evidence type="ECO:0000313" key="9">
    <source>
        <dbReference type="Proteomes" id="UP000612585"/>
    </source>
</evidence>
<dbReference type="EMBL" id="BOPG01000091">
    <property type="protein sequence ID" value="GIJ63326.1"/>
    <property type="molecule type" value="Genomic_DNA"/>
</dbReference>
<dbReference type="InterPro" id="IPR000412">
    <property type="entry name" value="ABC_2_transport"/>
</dbReference>
<dbReference type="InterPro" id="IPR013525">
    <property type="entry name" value="ABC2_TM"/>
</dbReference>
<evidence type="ECO:0000256" key="2">
    <source>
        <dbReference type="ARBA" id="ARBA00022692"/>
    </source>
</evidence>
<evidence type="ECO:0000259" key="7">
    <source>
        <dbReference type="PROSITE" id="PS51012"/>
    </source>
</evidence>